<evidence type="ECO:0000313" key="1">
    <source>
        <dbReference type="EMBL" id="TYO96010.1"/>
    </source>
</evidence>
<proteinExistence type="predicted"/>
<comment type="caution">
    <text evidence="1">The sequence shown here is derived from an EMBL/GenBank/DDBJ whole genome shotgun (WGS) entry which is preliminary data.</text>
</comment>
<dbReference type="Proteomes" id="UP000323166">
    <property type="component" value="Unassembled WGS sequence"/>
</dbReference>
<accession>A0A5S4ZTK6</accession>
<reference evidence="1 2" key="1">
    <citation type="submission" date="2019-07" db="EMBL/GenBank/DDBJ databases">
        <title>Genomic Encyclopedia of Type Strains, Phase I: the one thousand microbial genomes (KMG-I) project.</title>
        <authorList>
            <person name="Kyrpides N."/>
        </authorList>
    </citation>
    <scope>NUCLEOTIDE SEQUENCE [LARGE SCALE GENOMIC DNA]</scope>
    <source>
        <strain evidence="1 2">DSM 6562</strain>
    </source>
</reference>
<name>A0A5S4ZTK6_9FIRM</name>
<dbReference type="RefSeq" id="WP_166511422.1">
    <property type="nucleotide sequence ID" value="NZ_VNHM01000006.1"/>
</dbReference>
<protein>
    <submittedName>
        <fullName evidence="1">Uncharacterized protein DUF4363</fullName>
    </submittedName>
</protein>
<dbReference type="Pfam" id="PF14276">
    <property type="entry name" value="DUF4363"/>
    <property type="match status" value="1"/>
</dbReference>
<organism evidence="1 2">
    <name type="scientific">Desulfallas thermosapovorans DSM 6562</name>
    <dbReference type="NCBI Taxonomy" id="1121431"/>
    <lineage>
        <taxon>Bacteria</taxon>
        <taxon>Bacillati</taxon>
        <taxon>Bacillota</taxon>
        <taxon>Clostridia</taxon>
        <taxon>Eubacteriales</taxon>
        <taxon>Desulfallaceae</taxon>
        <taxon>Desulfallas</taxon>
    </lineage>
</organism>
<dbReference type="AlphaFoldDB" id="A0A5S4ZTK6"/>
<keyword evidence="2" id="KW-1185">Reference proteome</keyword>
<evidence type="ECO:0000313" key="2">
    <source>
        <dbReference type="Proteomes" id="UP000323166"/>
    </source>
</evidence>
<dbReference type="EMBL" id="VNHM01000006">
    <property type="protein sequence ID" value="TYO96010.1"/>
    <property type="molecule type" value="Genomic_DNA"/>
</dbReference>
<dbReference type="InterPro" id="IPR025373">
    <property type="entry name" value="DUF4363"/>
</dbReference>
<gene>
    <name evidence="1" type="ORF">LX24_01400</name>
</gene>
<sequence length="126" mass="14109">MRIYVAVVVVLVLVLAVSFAALDKLNSSAKDLVEDFSGLEEAIATGNWAAAGRDVEKLAKKWSGHKDWWAIVIDHQEIDNIEMSLIRIGQYIRMQDRALAAGELAVLKKMLEHIPEKEKVNLKNIL</sequence>